<evidence type="ECO:0000313" key="4">
    <source>
        <dbReference type="EMBL" id="MET6998506.1"/>
    </source>
</evidence>
<dbReference type="PANTHER" id="PTHR34512">
    <property type="entry name" value="CELL SURFACE PROTEIN"/>
    <property type="match status" value="1"/>
</dbReference>
<dbReference type="InterPro" id="IPR029052">
    <property type="entry name" value="Metallo-depent_PP-like"/>
</dbReference>
<dbReference type="InterPro" id="IPR011047">
    <property type="entry name" value="Quinoprotein_ADH-like_sf"/>
</dbReference>
<dbReference type="Pfam" id="PF13360">
    <property type="entry name" value="PQQ_2"/>
    <property type="match status" value="2"/>
</dbReference>
<evidence type="ECO:0000313" key="5">
    <source>
        <dbReference type="Proteomes" id="UP001549749"/>
    </source>
</evidence>
<sequence length="819" mass="89403">MISRITSIIIFLWLGTTVATAQKFSGKVFIDKNENGQPDATEQGMGNIRVSDGLHVTVTDAGGNYTLPGHNRSRFIFLTTPAGYKTVGTFFRSVGEKPDTCNFGIVPMPQKASGNATFLRMTDTETPMYGAWVTEIKKYAATEGVDFLIHTGDICYEEGMKFHARQLNTGTMGLPVYYCIGNHDLVKGAYGEELYEKLFGPVFYSFDVGNVHFIVTPMASGDYTPSYTADDVYQWLKNDLAQADPDKAIVIFNHDLLTYDSAFVFHSGKGASIDLNKYPLKAWIYGHWHFNFSREHGNSGIRSICSAPAVGGGIDNSASNFELISVNKQGLVKIQRRYTYVDRKMALVSPAANMYVPAGGKVPVSVNVYHTAAIVDKVVFRLYDQKGHLQQSIPLHAKTDWNWGAVMQVPAGNQSWYTTVEATLKSGEVLFRRDTFALNRKPVTLAAGADWPALLNNAQRNGVVAASKSGKPVLAWTTNVGGNIWKASPVYAAGKVFTATIDDEENKHCGITALNAADGKMIWQYKTRNSIKHAITYTANMILATDAEGITYALKADNGQLLWKHTGAIKGLPGFYGGGVADKGVYYTGQGSSLHALQIKDGSVIWTNQSWKGGDGTPAAMALENNLLVTSANWQALFAHDAINGKLLWKRDDEGIRFRSGTPAFYDGKLYVYGINKLHVIDPLTGKTVEEIAMRYDLKTMTAPVVTEKHLIVCTAADGVVAYDKATRAQAWQFVPGEAMFYSAPYSRPASATIESTPVKIGDHLYFGASDGYFYVLSAADGSVVARYNLGSPVFAEVAVSGNMLFTADFSGNVCAFRL</sequence>
<dbReference type="Gene3D" id="2.60.40.10">
    <property type="entry name" value="Immunoglobulins"/>
    <property type="match status" value="1"/>
</dbReference>
<dbReference type="PANTHER" id="PTHR34512:SF30">
    <property type="entry name" value="OUTER MEMBRANE PROTEIN ASSEMBLY FACTOR BAMB"/>
    <property type="match status" value="1"/>
</dbReference>
<feature type="domain" description="Pyrrolo-quinoline quinone repeat" evidence="2">
    <location>
        <begin position="474"/>
        <end position="610"/>
    </location>
</feature>
<dbReference type="InterPro" id="IPR013783">
    <property type="entry name" value="Ig-like_fold"/>
</dbReference>
<keyword evidence="5" id="KW-1185">Reference proteome</keyword>
<dbReference type="InterPro" id="IPR002372">
    <property type="entry name" value="PQQ_rpt_dom"/>
</dbReference>
<feature type="domain" description="Pyrrolo-quinoline quinone repeat" evidence="2">
    <location>
        <begin position="639"/>
        <end position="817"/>
    </location>
</feature>
<evidence type="ECO:0000259" key="3">
    <source>
        <dbReference type="Pfam" id="PF16371"/>
    </source>
</evidence>
<protein>
    <submittedName>
        <fullName evidence="4">PQQ-binding-like beta-propeller repeat protein</fullName>
    </submittedName>
</protein>
<dbReference type="SMART" id="SM00564">
    <property type="entry name" value="PQQ"/>
    <property type="match status" value="7"/>
</dbReference>
<name>A0ABV2T649_9BACT</name>
<dbReference type="InterPro" id="IPR018391">
    <property type="entry name" value="PQQ_b-propeller_rpt"/>
</dbReference>
<dbReference type="InterPro" id="IPR004843">
    <property type="entry name" value="Calcineurin-like_PHP"/>
</dbReference>
<reference evidence="4 5" key="1">
    <citation type="submission" date="2024-06" db="EMBL/GenBank/DDBJ databases">
        <title>Chitinophaga defluvii sp. nov., isolated from municipal sewage.</title>
        <authorList>
            <person name="Zhang L."/>
        </authorList>
    </citation>
    <scope>NUCLEOTIDE SEQUENCE [LARGE SCALE GENOMIC DNA]</scope>
    <source>
        <strain evidence="4 5">H8</strain>
    </source>
</reference>
<feature type="domain" description="Calcineurin-like phosphoesterase N-terminal" evidence="3">
    <location>
        <begin position="39"/>
        <end position="86"/>
    </location>
</feature>
<dbReference type="InterPro" id="IPR015943">
    <property type="entry name" value="WD40/YVTN_repeat-like_dom_sf"/>
</dbReference>
<dbReference type="Pfam" id="PF00149">
    <property type="entry name" value="Metallophos"/>
    <property type="match status" value="1"/>
</dbReference>
<gene>
    <name evidence="4" type="ORF">ABR189_14070</name>
</gene>
<dbReference type="Pfam" id="PF16371">
    <property type="entry name" value="MetallophosN"/>
    <property type="match status" value="1"/>
</dbReference>
<evidence type="ECO:0000259" key="1">
    <source>
        <dbReference type="Pfam" id="PF00149"/>
    </source>
</evidence>
<dbReference type="SUPFAM" id="SSF50998">
    <property type="entry name" value="Quinoprotein alcohol dehydrogenase-like"/>
    <property type="match status" value="2"/>
</dbReference>
<dbReference type="Gene3D" id="3.60.21.10">
    <property type="match status" value="1"/>
</dbReference>
<dbReference type="RefSeq" id="WP_354661150.1">
    <property type="nucleotide sequence ID" value="NZ_JBEXAC010000002.1"/>
</dbReference>
<dbReference type="Gene3D" id="2.130.10.10">
    <property type="entry name" value="YVTN repeat-like/Quinoprotein amine dehydrogenase"/>
    <property type="match status" value="1"/>
</dbReference>
<evidence type="ECO:0000259" key="2">
    <source>
        <dbReference type="Pfam" id="PF13360"/>
    </source>
</evidence>
<comment type="caution">
    <text evidence="4">The sequence shown here is derived from an EMBL/GenBank/DDBJ whole genome shotgun (WGS) entry which is preliminary data.</text>
</comment>
<dbReference type="Proteomes" id="UP001549749">
    <property type="component" value="Unassembled WGS sequence"/>
</dbReference>
<organism evidence="4 5">
    <name type="scientific">Chitinophaga defluvii</name>
    <dbReference type="NCBI Taxonomy" id="3163343"/>
    <lineage>
        <taxon>Bacteria</taxon>
        <taxon>Pseudomonadati</taxon>
        <taxon>Bacteroidota</taxon>
        <taxon>Chitinophagia</taxon>
        <taxon>Chitinophagales</taxon>
        <taxon>Chitinophagaceae</taxon>
        <taxon>Chitinophaga</taxon>
    </lineage>
</organism>
<proteinExistence type="predicted"/>
<dbReference type="Gene3D" id="2.40.128.630">
    <property type="match status" value="1"/>
</dbReference>
<dbReference type="SUPFAM" id="SSF56300">
    <property type="entry name" value="Metallo-dependent phosphatases"/>
    <property type="match status" value="1"/>
</dbReference>
<dbReference type="EMBL" id="JBEXAC010000002">
    <property type="protein sequence ID" value="MET6998506.1"/>
    <property type="molecule type" value="Genomic_DNA"/>
</dbReference>
<feature type="domain" description="Calcineurin-like phosphoesterase" evidence="1">
    <location>
        <begin position="134"/>
        <end position="289"/>
    </location>
</feature>
<accession>A0ABV2T649</accession>
<dbReference type="InterPro" id="IPR032285">
    <property type="entry name" value="Metallophos_N"/>
</dbReference>